<organism evidence="2">
    <name type="scientific">Neospora caninum (strain Liverpool)</name>
    <dbReference type="NCBI Taxonomy" id="572307"/>
    <lineage>
        <taxon>Eukaryota</taxon>
        <taxon>Sar</taxon>
        <taxon>Alveolata</taxon>
        <taxon>Apicomplexa</taxon>
        <taxon>Conoidasida</taxon>
        <taxon>Coccidia</taxon>
        <taxon>Eucoccidiorida</taxon>
        <taxon>Eimeriorina</taxon>
        <taxon>Sarcocystidae</taxon>
        <taxon>Neospora</taxon>
    </lineage>
</organism>
<name>A0A0F7URD7_NEOCL</name>
<keyword evidence="2" id="KW-0282">Flagellum</keyword>
<keyword evidence="2" id="KW-0969">Cilium</keyword>
<keyword evidence="2" id="KW-0966">Cell projection</keyword>
<protein>
    <submittedName>
        <fullName evidence="2">Flagella associated protein, related</fullName>
    </submittedName>
</protein>
<accession>A0A0F7URD7</accession>
<feature type="region of interest" description="Disordered" evidence="1">
    <location>
        <begin position="47"/>
        <end position="93"/>
    </location>
</feature>
<dbReference type="EMBL" id="LN714487">
    <property type="protein sequence ID" value="CEL70687.1"/>
    <property type="molecule type" value="Genomic_DNA"/>
</dbReference>
<reference evidence="2" key="1">
    <citation type="journal article" date="2015" name="PLoS ONE">
        <title>Comprehensive Evaluation of Toxoplasma gondii VEG and Neospora caninum LIV Genomes with Tachyzoite Stage Transcriptome and Proteome Defines Novel Transcript Features.</title>
        <authorList>
            <person name="Ramaprasad A."/>
            <person name="Mourier T."/>
            <person name="Naeem R."/>
            <person name="Malas T.B."/>
            <person name="Moussa E."/>
            <person name="Panigrahi A."/>
            <person name="Vermont S.J."/>
            <person name="Otto T.D."/>
            <person name="Wastling J."/>
            <person name="Pain A."/>
        </authorList>
    </citation>
    <scope>NUCLEOTIDE SEQUENCE</scope>
    <source>
        <strain evidence="2">Liverpool</strain>
    </source>
</reference>
<proteinExistence type="predicted"/>
<dbReference type="AlphaFoldDB" id="A0A0F7URD7"/>
<evidence type="ECO:0000313" key="2">
    <source>
        <dbReference type="EMBL" id="CEL70687.1"/>
    </source>
</evidence>
<evidence type="ECO:0000256" key="1">
    <source>
        <dbReference type="SAM" id="MobiDB-lite"/>
    </source>
</evidence>
<gene>
    <name evidence="2" type="ORF">BN1204_063680</name>
</gene>
<sequence>MEGEGGDIRRQPVSATTVPRCTALSHKGSGQLFDLYPLIRPAGLAGSRDNYGTRECVQPESGLQERVGGDVPSRPKHQPPRPLTSPDDVSFGAVGVKRQEVGSDASMKSILSNQAPQSELERFLIEQHEAVYRSSWTKPLGKGLTRGLRLSDAAKAPGFRFGIKQTTDETNAAKKLIFPRNSPSNSEQDEKLYQKTHHDYPPRQPVDRHHAVEHIDLHNFRFGKSYVREVDGAKQCLSVTEVTEGTRDEASKAVEDYRRICYPDVGKKALSVAGNPDVPADFAFGLATRHDLSSVADCLNGFYSLAEQQPDVDLGRSRAHRSLAARIALQDGSTGVSLMNSPSQRSSAFQSAMSNPAFQAQKDRRFGVPSIRTDIAPPKKRRIDDCVNYDDELSVGQLLTPAPFEAWGVLDQAFLIPRTRLKLLDLVRKSVGLSYADKPTLEQAVDAALGRKEKEQLTANEGEKQEVMASLMDVLDVFTRTLDERIAQETCSLTQTDRLTLQF</sequence>